<evidence type="ECO:0000313" key="4">
    <source>
        <dbReference type="Proteomes" id="UP000193920"/>
    </source>
</evidence>
<feature type="compositionally biased region" description="Gly residues" evidence="2">
    <location>
        <begin position="455"/>
        <end position="466"/>
    </location>
</feature>
<accession>A0A1Y2ESA5</accession>
<evidence type="ECO:0000256" key="2">
    <source>
        <dbReference type="SAM" id="MobiDB-lite"/>
    </source>
</evidence>
<feature type="region of interest" description="Disordered" evidence="2">
    <location>
        <begin position="669"/>
        <end position="727"/>
    </location>
</feature>
<feature type="region of interest" description="Disordered" evidence="2">
    <location>
        <begin position="880"/>
        <end position="905"/>
    </location>
</feature>
<gene>
    <name evidence="3" type="ORF">LY90DRAFT_666263</name>
</gene>
<reference evidence="3 4" key="1">
    <citation type="submission" date="2016-08" db="EMBL/GenBank/DDBJ databases">
        <title>A Parts List for Fungal Cellulosomes Revealed by Comparative Genomics.</title>
        <authorList>
            <consortium name="DOE Joint Genome Institute"/>
            <person name="Haitjema C.H."/>
            <person name="Gilmore S.P."/>
            <person name="Henske J.K."/>
            <person name="Solomon K.V."/>
            <person name="De Groot R."/>
            <person name="Kuo A."/>
            <person name="Mondo S.J."/>
            <person name="Salamov A.A."/>
            <person name="Labutti K."/>
            <person name="Zhao Z."/>
            <person name="Chiniquy J."/>
            <person name="Barry K."/>
            <person name="Brewer H.M."/>
            <person name="Purvine S.O."/>
            <person name="Wright A.T."/>
            <person name="Boxma B."/>
            <person name="Van Alen T."/>
            <person name="Hackstein J.H."/>
            <person name="Baker S.E."/>
            <person name="Grigoriev I.V."/>
            <person name="O'Malley M.A."/>
        </authorList>
    </citation>
    <scope>NUCLEOTIDE SEQUENCE [LARGE SCALE GENOMIC DNA]</scope>
    <source>
        <strain evidence="3 4">G1</strain>
    </source>
</reference>
<name>A0A1Y2ESA5_9FUNG</name>
<dbReference type="AlphaFoldDB" id="A0A1Y2ESA5"/>
<sequence length="905" mass="105069">MCETTYVEREIQTELSPLEQLDHNIGKINMEYDIAMKRQQEINKLTFEDRIVQYQKDCEKRIRKEIEDEFERYKDIELGKIRLEEKRKQELLITEHKKKLSDLDYEYTQKLREREIEERKVFLLKEQEFKHQLTKQQQKYNDEIERYLSKEDTLKREIEMNRRSQKLQEELIQKRLNDALKEIDRLKAQDIDSNKIIEEAKLRYKQEFDQKFNSKLKELDMEKKQLIHNQQDLNNKIKKISQIESKSKEIKNDKLIESQNLNEKRQLEYQEIIKTVINQSQKDLNKNKKQIQWKQECEELIKKLNNEINHSEELKKMCDDKTLRIKELERENADLSLLLHQTQSALQFSNTNKFSLYDNELNDQKIMYNEPLNYNKDLNDLKTSRNGSYSNYLTSINKLPDPWMSQTPSNNNNVLLNSSVLPPPFSYIDIDKKMKREIIMRQVQEKEEQNAKNGSGNGNGSSGSGSGNPINNLNYGINELTTLSQKYNLSKSDSININANGNSIKDDIIAGSSISNNSKISNKELLSVPSQKSSSSLMNSNNYLNVNSVKENKADSMSKHSDSGDIGKSISVCTLDIDSTELEIDLNQNSIKIDDSKIESTPHDPFEAQYKLLAQGGEDHIKELENRVLQGFESDDDIISIMSGERKNSLTNKDSSSKSVLKSNSLDINDINSINDDENKNEDNEENDDDDTEKEKPHNKWLKNKESINDSKSEINENEKTMKGNENFNLQSDINRILEKNKLNDVLMDKENKGEYSLNINLNKSINIDNLKGFEDTDESDEGEKEDNNKNKEVANNHSRSVTNLSNYENSSSKLSFKQEDMVFNWEDEYDKSKIENALKEINEKSDLDFSKLSLKTSSSIKTLSKKSLQTESSIKTFTDNFGEGNTAEDEFSAPSVNDDSMDAW</sequence>
<feature type="coiled-coil region" evidence="1">
    <location>
        <begin position="130"/>
        <end position="189"/>
    </location>
</feature>
<organism evidence="3 4">
    <name type="scientific">Neocallimastix californiae</name>
    <dbReference type="NCBI Taxonomy" id="1754190"/>
    <lineage>
        <taxon>Eukaryota</taxon>
        <taxon>Fungi</taxon>
        <taxon>Fungi incertae sedis</taxon>
        <taxon>Chytridiomycota</taxon>
        <taxon>Chytridiomycota incertae sedis</taxon>
        <taxon>Neocallimastigomycetes</taxon>
        <taxon>Neocallimastigales</taxon>
        <taxon>Neocallimastigaceae</taxon>
        <taxon>Neocallimastix</taxon>
    </lineage>
</organism>
<keyword evidence="1" id="KW-0175">Coiled coil</keyword>
<evidence type="ECO:0000313" key="3">
    <source>
        <dbReference type="EMBL" id="ORY74463.1"/>
    </source>
</evidence>
<feature type="coiled-coil region" evidence="1">
    <location>
        <begin position="294"/>
        <end position="345"/>
    </location>
</feature>
<feature type="compositionally biased region" description="Acidic residues" evidence="2">
    <location>
        <begin position="683"/>
        <end position="692"/>
    </location>
</feature>
<proteinExistence type="predicted"/>
<feature type="compositionally biased region" description="Polar residues" evidence="2">
    <location>
        <begin position="798"/>
        <end position="811"/>
    </location>
</feature>
<feature type="compositionally biased region" description="Basic and acidic residues" evidence="2">
    <location>
        <begin position="786"/>
        <end position="795"/>
    </location>
</feature>
<feature type="compositionally biased region" description="Acidic residues" evidence="2">
    <location>
        <begin position="776"/>
        <end position="785"/>
    </location>
</feature>
<feature type="region of interest" description="Disordered" evidence="2">
    <location>
        <begin position="445"/>
        <end position="470"/>
    </location>
</feature>
<evidence type="ECO:0000256" key="1">
    <source>
        <dbReference type="SAM" id="Coils"/>
    </source>
</evidence>
<comment type="caution">
    <text evidence="3">The sequence shown here is derived from an EMBL/GenBank/DDBJ whole genome shotgun (WGS) entry which is preliminary data.</text>
</comment>
<protein>
    <submittedName>
        <fullName evidence="3">Uncharacterized protein</fullName>
    </submittedName>
</protein>
<dbReference type="STRING" id="1754190.A0A1Y2ESA5"/>
<feature type="region of interest" description="Disordered" evidence="2">
    <location>
        <begin position="775"/>
        <end position="811"/>
    </location>
</feature>
<keyword evidence="4" id="KW-1185">Reference proteome</keyword>
<feature type="coiled-coil region" evidence="1">
    <location>
        <begin position="216"/>
        <end position="253"/>
    </location>
</feature>
<dbReference type="EMBL" id="MCOG01000029">
    <property type="protein sequence ID" value="ORY74463.1"/>
    <property type="molecule type" value="Genomic_DNA"/>
</dbReference>
<dbReference type="OrthoDB" id="206339at2759"/>
<feature type="compositionally biased region" description="Basic and acidic residues" evidence="2">
    <location>
        <begin position="693"/>
        <end position="723"/>
    </location>
</feature>
<dbReference type="Proteomes" id="UP000193920">
    <property type="component" value="Unassembled WGS sequence"/>
</dbReference>